<protein>
    <submittedName>
        <fullName evidence="1">Uncharacterized protein</fullName>
    </submittedName>
</protein>
<dbReference type="AlphaFoldDB" id="A0A0W7XB28"/>
<dbReference type="RefSeq" id="WP_058845750.1">
    <property type="nucleotide sequence ID" value="NZ_LOCL01000023.1"/>
</dbReference>
<reference evidence="1 2" key="1">
    <citation type="submission" date="2015-12" db="EMBL/GenBank/DDBJ databases">
        <title>Draft genome sequence of Streptomyces silvensis ATCC 53525, a producer of novel hormone antagonists.</title>
        <authorList>
            <person name="Johnston C.W."/>
            <person name="Li Y."/>
            <person name="Magarvey N.A."/>
        </authorList>
    </citation>
    <scope>NUCLEOTIDE SEQUENCE [LARGE SCALE GENOMIC DNA]</scope>
    <source>
        <strain evidence="1 2">ATCC 53525</strain>
    </source>
</reference>
<dbReference type="EMBL" id="LOCL01000023">
    <property type="protein sequence ID" value="KUF20156.1"/>
    <property type="molecule type" value="Genomic_DNA"/>
</dbReference>
<comment type="caution">
    <text evidence="1">The sequence shown here is derived from an EMBL/GenBank/DDBJ whole genome shotgun (WGS) entry which is preliminary data.</text>
</comment>
<dbReference type="Proteomes" id="UP000054804">
    <property type="component" value="Unassembled WGS sequence"/>
</dbReference>
<accession>A0A0W7XB28</accession>
<evidence type="ECO:0000313" key="2">
    <source>
        <dbReference type="Proteomes" id="UP000054804"/>
    </source>
</evidence>
<dbReference type="OrthoDB" id="3469122at2"/>
<proteinExistence type="predicted"/>
<gene>
    <name evidence="1" type="ORF">AT728_40260</name>
</gene>
<name>A0A0W7XB28_9ACTN</name>
<dbReference type="STRING" id="1765722.AT728_40260"/>
<keyword evidence="2" id="KW-1185">Reference proteome</keyword>
<organism evidence="1 2">
    <name type="scientific">Streptomyces silvensis</name>
    <dbReference type="NCBI Taxonomy" id="1765722"/>
    <lineage>
        <taxon>Bacteria</taxon>
        <taxon>Bacillati</taxon>
        <taxon>Actinomycetota</taxon>
        <taxon>Actinomycetes</taxon>
        <taxon>Kitasatosporales</taxon>
        <taxon>Streptomycetaceae</taxon>
        <taxon>Streptomyces</taxon>
    </lineage>
</organism>
<sequence length="182" mass="20362">MTELTTLNLTGLQVPHTRYHLADFEQMNTRNGIAFRATVNEGDYCLGVIENGGNGGGTWFFQHTAKDRHTMEDFAAACRLNGQAVDSERVYELLVDQHDLSREAARCKRQRTSLLRGLDAGEWYGVTIVAKAPSVWLARGDYPYMGQLARDLAQHKPAPEVWQVWDGERWQDLALPAAGEAA</sequence>
<evidence type="ECO:0000313" key="1">
    <source>
        <dbReference type="EMBL" id="KUF20156.1"/>
    </source>
</evidence>